<dbReference type="PANTHER" id="PTHR43705">
    <property type="entry name" value="HYDROXYACYLGLUTATHIONE HYDROLASE"/>
    <property type="match status" value="1"/>
</dbReference>
<keyword evidence="5 7" id="KW-0378">Hydrolase</keyword>
<feature type="binding site" evidence="7">
    <location>
        <position position="139"/>
    </location>
    <ligand>
        <name>Zn(2+)</name>
        <dbReference type="ChEBI" id="CHEBI:29105"/>
        <label>2</label>
    </ligand>
</feature>
<evidence type="ECO:0000256" key="6">
    <source>
        <dbReference type="ARBA" id="ARBA00022833"/>
    </source>
</evidence>
<feature type="binding site" evidence="7">
    <location>
        <position position="61"/>
    </location>
    <ligand>
        <name>Zn(2+)</name>
        <dbReference type="ChEBI" id="CHEBI:29105"/>
        <label>1</label>
    </ligand>
</feature>
<dbReference type="Pfam" id="PF16123">
    <property type="entry name" value="HAGH_C"/>
    <property type="match status" value="1"/>
</dbReference>
<feature type="binding site" evidence="7">
    <location>
        <position position="63"/>
    </location>
    <ligand>
        <name>Zn(2+)</name>
        <dbReference type="ChEBI" id="CHEBI:29105"/>
        <label>2</label>
    </ligand>
</feature>
<dbReference type="GO" id="GO:0004416">
    <property type="term" value="F:hydroxyacylglutathione hydrolase activity"/>
    <property type="evidence" value="ECO:0007669"/>
    <property type="project" value="UniProtKB-UniRule"/>
</dbReference>
<sequence>MQETSASIEIIALPAFSDNYLWLIRQAQFALVVDPGDAAVIAQALASANLQLKGILLTHHHADHVGGAMALQQHWQCPVYAPDSAHAAYQMPQVTRVKQGDQLTFEHFSGLYGEVIALPGHTLDHVAYYLNQQHLFSGDVLFGAGCGRLFEGTPAQMFASLQTIAALPLETQIYPAHEYTAHNIAFAQTVDPENMDLQQRAQTTASLRARGLPTLPTALKLELATNPFLRCEALSKQPAFMDWSAIDVFTELRARRNLF</sequence>
<dbReference type="SMART" id="SM00849">
    <property type="entry name" value="Lactamase_B"/>
    <property type="match status" value="1"/>
</dbReference>
<protein>
    <recommendedName>
        <fullName evidence="7">Hydroxyacylglutathione hydrolase</fullName>
        <ecNumber evidence="7">3.1.2.6</ecNumber>
    </recommendedName>
    <alternativeName>
        <fullName evidence="7">Glyoxalase II</fullName>
        <shortName evidence="7">Glx II</shortName>
    </alternativeName>
</protein>
<feature type="domain" description="Metallo-beta-lactamase" evidence="8">
    <location>
        <begin position="18"/>
        <end position="177"/>
    </location>
</feature>
<dbReference type="RefSeq" id="WP_140003457.1">
    <property type="nucleotide sequence ID" value="NZ_CP040946.1"/>
</dbReference>
<dbReference type="AlphaFoldDB" id="A0A5B8CS42"/>
<feature type="binding site" evidence="7">
    <location>
        <position position="121"/>
    </location>
    <ligand>
        <name>Zn(2+)</name>
        <dbReference type="ChEBI" id="CHEBI:29105"/>
        <label>1</label>
    </ligand>
</feature>
<feature type="binding site" evidence="7">
    <location>
        <position position="59"/>
    </location>
    <ligand>
        <name>Zn(2+)</name>
        <dbReference type="ChEBI" id="CHEBI:29105"/>
        <label>1</label>
    </ligand>
</feature>
<comment type="catalytic activity">
    <reaction evidence="1 7">
        <text>an S-(2-hydroxyacyl)glutathione + H2O = a 2-hydroxy carboxylate + glutathione + H(+)</text>
        <dbReference type="Rhea" id="RHEA:21864"/>
        <dbReference type="ChEBI" id="CHEBI:15377"/>
        <dbReference type="ChEBI" id="CHEBI:15378"/>
        <dbReference type="ChEBI" id="CHEBI:57925"/>
        <dbReference type="ChEBI" id="CHEBI:58896"/>
        <dbReference type="ChEBI" id="CHEBI:71261"/>
        <dbReference type="EC" id="3.1.2.6"/>
    </reaction>
</comment>
<comment type="function">
    <text evidence="7">Thiolesterase that catalyzes the hydrolysis of S-D-lactoyl-glutathione to form glutathione and D-lactic acid.</text>
</comment>
<dbReference type="EC" id="3.1.2.6" evidence="7"/>
<dbReference type="PANTHER" id="PTHR43705:SF1">
    <property type="entry name" value="HYDROXYACYLGLUTATHIONE HYDROLASE GLOB"/>
    <property type="match status" value="1"/>
</dbReference>
<reference evidence="10" key="1">
    <citation type="journal article" date="2019" name="ISME J.">
        <title>Evolution in action: habitat transition from sediment to the pelagial leads to genome streamlining in Methylophilaceae.</title>
        <authorList>
            <person name="Salcher M."/>
            <person name="Schaefle D."/>
            <person name="Kaspar M."/>
            <person name="Neuenschwander S.M."/>
            <person name="Ghai R."/>
        </authorList>
    </citation>
    <scope>NUCLEOTIDE SEQUENCE [LARGE SCALE GENOMIC DNA]</scope>
    <source>
        <strain evidence="10">MMS-M-51</strain>
    </source>
</reference>
<dbReference type="InterPro" id="IPR050110">
    <property type="entry name" value="Glyoxalase_II_hydrolase"/>
</dbReference>
<dbReference type="InterPro" id="IPR035680">
    <property type="entry name" value="Clx_II_MBL"/>
</dbReference>
<evidence type="ECO:0000256" key="5">
    <source>
        <dbReference type="ARBA" id="ARBA00022801"/>
    </source>
</evidence>
<dbReference type="InterPro" id="IPR017782">
    <property type="entry name" value="Hydroxyacylglutathione_Hdrlase"/>
</dbReference>
<dbReference type="CDD" id="cd07723">
    <property type="entry name" value="hydroxyacylglutathione_hydrolase_MBL-fold"/>
    <property type="match status" value="1"/>
</dbReference>
<comment type="subunit">
    <text evidence="7">Monomer.</text>
</comment>
<evidence type="ECO:0000313" key="9">
    <source>
        <dbReference type="EMBL" id="QDC44121.1"/>
    </source>
</evidence>
<comment type="cofactor">
    <cofactor evidence="7">
        <name>Zn(2+)</name>
        <dbReference type="ChEBI" id="CHEBI:29105"/>
    </cofactor>
    <text evidence="7">Binds 2 Zn(2+) ions per subunit.</text>
</comment>
<dbReference type="InterPro" id="IPR001279">
    <property type="entry name" value="Metallo-B-lactamas"/>
</dbReference>
<dbReference type="GO" id="GO:0019243">
    <property type="term" value="P:methylglyoxal catabolic process to D-lactate via S-lactoyl-glutathione"/>
    <property type="evidence" value="ECO:0007669"/>
    <property type="project" value="UniProtKB-UniRule"/>
</dbReference>
<evidence type="ECO:0000256" key="7">
    <source>
        <dbReference type="HAMAP-Rule" id="MF_01374"/>
    </source>
</evidence>
<organism evidence="9 10">
    <name type="scientific">Methylophilus medardicus</name>
    <dbReference type="NCBI Taxonomy" id="2588534"/>
    <lineage>
        <taxon>Bacteria</taxon>
        <taxon>Pseudomonadati</taxon>
        <taxon>Pseudomonadota</taxon>
        <taxon>Betaproteobacteria</taxon>
        <taxon>Nitrosomonadales</taxon>
        <taxon>Methylophilaceae</taxon>
        <taxon>Methylophilus</taxon>
    </lineage>
</organism>
<dbReference type="Pfam" id="PF00753">
    <property type="entry name" value="Lactamase_B"/>
    <property type="match status" value="1"/>
</dbReference>
<evidence type="ECO:0000259" key="8">
    <source>
        <dbReference type="SMART" id="SM00849"/>
    </source>
</evidence>
<keyword evidence="10" id="KW-1185">Reference proteome</keyword>
<dbReference type="InterPro" id="IPR032282">
    <property type="entry name" value="HAGH_C"/>
</dbReference>
<evidence type="ECO:0000256" key="4">
    <source>
        <dbReference type="ARBA" id="ARBA00022723"/>
    </source>
</evidence>
<dbReference type="KEGG" id="mmec:FIU01_06020"/>
<keyword evidence="6 7" id="KW-0862">Zinc</keyword>
<dbReference type="EMBL" id="CP040946">
    <property type="protein sequence ID" value="QDC44121.1"/>
    <property type="molecule type" value="Genomic_DNA"/>
</dbReference>
<keyword evidence="4 7" id="KW-0479">Metal-binding</keyword>
<dbReference type="UniPathway" id="UPA00619">
    <property type="reaction ID" value="UER00676"/>
</dbReference>
<dbReference type="GO" id="GO:0046872">
    <property type="term" value="F:metal ion binding"/>
    <property type="evidence" value="ECO:0007669"/>
    <property type="project" value="UniProtKB-KW"/>
</dbReference>
<evidence type="ECO:0000256" key="2">
    <source>
        <dbReference type="ARBA" id="ARBA00004963"/>
    </source>
</evidence>
<dbReference type="HAMAP" id="MF_01374">
    <property type="entry name" value="Glyoxalase_2"/>
    <property type="match status" value="1"/>
</dbReference>
<feature type="binding site" evidence="7">
    <location>
        <position position="177"/>
    </location>
    <ligand>
        <name>Zn(2+)</name>
        <dbReference type="ChEBI" id="CHEBI:29105"/>
        <label>2</label>
    </ligand>
</feature>
<feature type="binding site" evidence="7">
    <location>
        <position position="139"/>
    </location>
    <ligand>
        <name>Zn(2+)</name>
        <dbReference type="ChEBI" id="CHEBI:29105"/>
        <label>1</label>
    </ligand>
</feature>
<gene>
    <name evidence="7 9" type="primary">gloB</name>
    <name evidence="9" type="ORF">FIU01_06020</name>
</gene>
<dbReference type="PIRSF" id="PIRSF005457">
    <property type="entry name" value="Glx"/>
    <property type="match status" value="1"/>
</dbReference>
<feature type="binding site" evidence="7">
    <location>
        <position position="64"/>
    </location>
    <ligand>
        <name>Zn(2+)</name>
        <dbReference type="ChEBI" id="CHEBI:29105"/>
        <label>2</label>
    </ligand>
</feature>
<proteinExistence type="inferred from homology"/>
<accession>A0A5B8CS42</accession>
<dbReference type="Proteomes" id="UP000311008">
    <property type="component" value="Chromosome"/>
</dbReference>
<dbReference type="Gene3D" id="3.60.15.10">
    <property type="entry name" value="Ribonuclease Z/Hydroxyacylglutathione hydrolase-like"/>
    <property type="match status" value="1"/>
</dbReference>
<name>A0A5B8CS42_9PROT</name>
<comment type="similarity">
    <text evidence="3 7">Belongs to the metallo-beta-lactamase superfamily. Glyoxalase II family.</text>
</comment>
<evidence type="ECO:0000256" key="1">
    <source>
        <dbReference type="ARBA" id="ARBA00001623"/>
    </source>
</evidence>
<dbReference type="NCBIfam" id="TIGR03413">
    <property type="entry name" value="GSH_gloB"/>
    <property type="match status" value="1"/>
</dbReference>
<dbReference type="SUPFAM" id="SSF56281">
    <property type="entry name" value="Metallo-hydrolase/oxidoreductase"/>
    <property type="match status" value="1"/>
</dbReference>
<evidence type="ECO:0000256" key="3">
    <source>
        <dbReference type="ARBA" id="ARBA00006759"/>
    </source>
</evidence>
<dbReference type="OrthoDB" id="9802248at2"/>
<dbReference type="InterPro" id="IPR036866">
    <property type="entry name" value="RibonucZ/Hydroxyglut_hydro"/>
</dbReference>
<evidence type="ECO:0000313" key="10">
    <source>
        <dbReference type="Proteomes" id="UP000311008"/>
    </source>
</evidence>
<comment type="pathway">
    <text evidence="2 7">Secondary metabolite metabolism; methylglyoxal degradation; (R)-lactate from methylglyoxal: step 2/2.</text>
</comment>